<comment type="caution">
    <text evidence="2">The sequence shown here is derived from an EMBL/GenBank/DDBJ whole genome shotgun (WGS) entry which is preliminary data.</text>
</comment>
<feature type="compositionally biased region" description="Basic residues" evidence="1">
    <location>
        <begin position="204"/>
        <end position="215"/>
    </location>
</feature>
<dbReference type="EMBL" id="JAKOGI010000457">
    <property type="protein sequence ID" value="KAJ8434692.1"/>
    <property type="molecule type" value="Genomic_DNA"/>
</dbReference>
<feature type="region of interest" description="Disordered" evidence="1">
    <location>
        <begin position="170"/>
        <end position="225"/>
    </location>
</feature>
<organism evidence="2 3">
    <name type="scientific">Carnegiea gigantea</name>
    <dbReference type="NCBI Taxonomy" id="171969"/>
    <lineage>
        <taxon>Eukaryota</taxon>
        <taxon>Viridiplantae</taxon>
        <taxon>Streptophyta</taxon>
        <taxon>Embryophyta</taxon>
        <taxon>Tracheophyta</taxon>
        <taxon>Spermatophyta</taxon>
        <taxon>Magnoliopsida</taxon>
        <taxon>eudicotyledons</taxon>
        <taxon>Gunneridae</taxon>
        <taxon>Pentapetalae</taxon>
        <taxon>Caryophyllales</taxon>
        <taxon>Cactineae</taxon>
        <taxon>Cactaceae</taxon>
        <taxon>Cactoideae</taxon>
        <taxon>Echinocereeae</taxon>
        <taxon>Carnegiea</taxon>
    </lineage>
</organism>
<feature type="compositionally biased region" description="Low complexity" evidence="1">
    <location>
        <begin position="193"/>
        <end position="203"/>
    </location>
</feature>
<gene>
    <name evidence="2" type="ORF">Cgig2_030262</name>
</gene>
<feature type="compositionally biased region" description="Basic and acidic residues" evidence="1">
    <location>
        <begin position="170"/>
        <end position="182"/>
    </location>
</feature>
<evidence type="ECO:0000256" key="1">
    <source>
        <dbReference type="SAM" id="MobiDB-lite"/>
    </source>
</evidence>
<dbReference type="Proteomes" id="UP001153076">
    <property type="component" value="Unassembled WGS sequence"/>
</dbReference>
<reference evidence="2" key="1">
    <citation type="submission" date="2022-04" db="EMBL/GenBank/DDBJ databases">
        <title>Carnegiea gigantea Genome sequencing and assembly v2.</title>
        <authorList>
            <person name="Copetti D."/>
            <person name="Sanderson M.J."/>
            <person name="Burquez A."/>
            <person name="Wojciechowski M.F."/>
        </authorList>
    </citation>
    <scope>NUCLEOTIDE SEQUENCE</scope>
    <source>
        <strain evidence="2">SGP5-SGP5p</strain>
        <tissue evidence="2">Aerial part</tissue>
    </source>
</reference>
<proteinExistence type="predicted"/>
<evidence type="ECO:0000313" key="3">
    <source>
        <dbReference type="Proteomes" id="UP001153076"/>
    </source>
</evidence>
<protein>
    <submittedName>
        <fullName evidence="2">Uncharacterized protein</fullName>
    </submittedName>
</protein>
<keyword evidence="3" id="KW-1185">Reference proteome</keyword>
<dbReference type="OrthoDB" id="684345at2759"/>
<name>A0A9Q1K124_9CARY</name>
<evidence type="ECO:0000313" key="2">
    <source>
        <dbReference type="EMBL" id="KAJ8434692.1"/>
    </source>
</evidence>
<sequence length="225" mass="26419">MDAIKRERKKAYEWLVDKPIEHWARFTFDPEVKCPNNTTNFVESFNGKIEKYRYKPIFTMLEAIRRKFMRTIINRAKLANYVKLLLVKAKKESRGCRLTPTSKGAFERLPQDKTPPIEIKRGRLQTERSDITEKIKDFFRSNTLKCSLFKQFGHNKRSHREQGVLQILKGIDKPRPRKEGPLSKKSKTAYQLSSSQSASQTSTVKKHRLRKKALRGMRSFQSKLT</sequence>
<dbReference type="AlphaFoldDB" id="A0A9Q1K124"/>
<accession>A0A9Q1K124</accession>